<proteinExistence type="predicted"/>
<gene>
    <name evidence="1" type="ORF">HNR53_003955</name>
</gene>
<evidence type="ECO:0000313" key="1">
    <source>
        <dbReference type="EMBL" id="MBB6447275.1"/>
    </source>
</evidence>
<comment type="caution">
    <text evidence="1">The sequence shown here is derived from an EMBL/GenBank/DDBJ whole genome shotgun (WGS) entry which is preliminary data.</text>
</comment>
<dbReference type="EMBL" id="JACHGK010000019">
    <property type="protein sequence ID" value="MBB6447275.1"/>
    <property type="molecule type" value="Genomic_DNA"/>
</dbReference>
<accession>A0A7X0HX89</accession>
<dbReference type="GO" id="GO:0005840">
    <property type="term" value="C:ribosome"/>
    <property type="evidence" value="ECO:0007669"/>
    <property type="project" value="UniProtKB-KW"/>
</dbReference>
<reference evidence="1 2" key="1">
    <citation type="submission" date="2020-08" db="EMBL/GenBank/DDBJ databases">
        <title>Genomic Encyclopedia of Type Strains, Phase IV (KMG-IV): sequencing the most valuable type-strain genomes for metagenomic binning, comparative biology and taxonomic classification.</title>
        <authorList>
            <person name="Goeker M."/>
        </authorList>
    </citation>
    <scope>NUCLEOTIDE SEQUENCE [LARGE SCALE GENOMIC DNA]</scope>
    <source>
        <strain evidence="1 2">DSM 5391</strain>
    </source>
</reference>
<organism evidence="1 2">
    <name type="scientific">Bacillus benzoevorans</name>
    <dbReference type="NCBI Taxonomy" id="1456"/>
    <lineage>
        <taxon>Bacteria</taxon>
        <taxon>Bacillati</taxon>
        <taxon>Bacillota</taxon>
        <taxon>Bacilli</taxon>
        <taxon>Bacillales</taxon>
        <taxon>Bacillaceae</taxon>
        <taxon>Bacillus</taxon>
    </lineage>
</organism>
<dbReference type="Proteomes" id="UP000531594">
    <property type="component" value="Unassembled WGS sequence"/>
</dbReference>
<keyword evidence="2" id="KW-1185">Reference proteome</keyword>
<keyword evidence="1" id="KW-0687">Ribonucleoprotein</keyword>
<evidence type="ECO:0000313" key="2">
    <source>
        <dbReference type="Proteomes" id="UP000531594"/>
    </source>
</evidence>
<dbReference type="AlphaFoldDB" id="A0A7X0HX89"/>
<sequence>MIRKYGDSGEEGFSNPILQAERHVIQLRNWLHKHKFPAIPIEYLVTITLPQTILKSNHIDIFKKVIHTEQVINRVQAIDKLYRTDVIDEKMIRKLSRTLIKEDTSASSDILKSWDISPTEIIPGVECPFCHTIPMTRIHGAWYCPICKGVSKDAHIQAIQDYFLLLGETMTNKQCREFLLITSRRTAEQLLNSMNLTREGVTKGIVYRMKY</sequence>
<protein>
    <submittedName>
        <fullName evidence="1">Ribosomal protein L37AE/L43A</fullName>
    </submittedName>
</protein>
<keyword evidence="1" id="KW-0689">Ribosomal protein</keyword>
<name>A0A7X0HX89_9BACI</name>